<dbReference type="InterPro" id="IPR043129">
    <property type="entry name" value="ATPase_NBD"/>
</dbReference>
<protein>
    <submittedName>
        <fullName evidence="2">tRNA (Adenosine(37)-N6)-threonylcarbamoyltransferase complex dimerization subunit type 1 TsaB</fullName>
    </submittedName>
</protein>
<dbReference type="GO" id="GO:0016740">
    <property type="term" value="F:transferase activity"/>
    <property type="evidence" value="ECO:0007669"/>
    <property type="project" value="UniProtKB-KW"/>
</dbReference>
<evidence type="ECO:0000259" key="1">
    <source>
        <dbReference type="Pfam" id="PF00814"/>
    </source>
</evidence>
<dbReference type="PANTHER" id="PTHR11735:SF11">
    <property type="entry name" value="TRNA THREONYLCARBAMOYLADENOSINE BIOSYNTHESIS PROTEIN TSAB"/>
    <property type="match status" value="1"/>
</dbReference>
<comment type="caution">
    <text evidence="2">The sequence shown here is derived from an EMBL/GenBank/DDBJ whole genome shotgun (WGS) entry which is preliminary data.</text>
</comment>
<sequence>MNILAIEASTKTGSCAVFGNEGLLGELTLNTDATHSEKLMPAIISLMGSLQLAFKDLNGVAVSVGPGSFTALRIAISTAKGIAFSANIPLIGVPTLMALAEKVADFDSVICPFLDARKKEVYFALYKRDKDGNLLQLKEETVGSVEEMCRNIKTKTVFLGNGIEVYGERVRQILKKKAVFVSQAQSLPTASTVAGIGYRKLINDDYPKDLSSVRPIYLRPSDAELTLKRKH</sequence>
<evidence type="ECO:0000313" key="2">
    <source>
        <dbReference type="EMBL" id="OGL54061.1"/>
    </source>
</evidence>
<reference evidence="2 3" key="1">
    <citation type="journal article" date="2016" name="Nat. Commun.">
        <title>Thousands of microbial genomes shed light on interconnected biogeochemical processes in an aquifer system.</title>
        <authorList>
            <person name="Anantharaman K."/>
            <person name="Brown C.T."/>
            <person name="Hug L.A."/>
            <person name="Sharon I."/>
            <person name="Castelle C.J."/>
            <person name="Probst A.J."/>
            <person name="Thomas B.C."/>
            <person name="Singh A."/>
            <person name="Wilkins M.J."/>
            <person name="Karaoz U."/>
            <person name="Brodie E.L."/>
            <person name="Williams K.H."/>
            <person name="Hubbard S.S."/>
            <person name="Banfield J.F."/>
        </authorList>
    </citation>
    <scope>NUCLEOTIDE SEQUENCE [LARGE SCALE GENOMIC DNA]</scope>
</reference>
<evidence type="ECO:0000313" key="3">
    <source>
        <dbReference type="Proteomes" id="UP000178082"/>
    </source>
</evidence>
<dbReference type="AlphaFoldDB" id="A0A1F7SJW7"/>
<dbReference type="STRING" id="1817883.A3G31_04350"/>
<dbReference type="InterPro" id="IPR022496">
    <property type="entry name" value="T6A_TsaB"/>
</dbReference>
<dbReference type="Pfam" id="PF00814">
    <property type="entry name" value="TsaD"/>
    <property type="match status" value="1"/>
</dbReference>
<dbReference type="SUPFAM" id="SSF53067">
    <property type="entry name" value="Actin-like ATPase domain"/>
    <property type="match status" value="2"/>
</dbReference>
<organism evidence="2 3">
    <name type="scientific">Candidatus Schekmanbacteria bacterium RIFCSPLOWO2_12_FULL_38_15</name>
    <dbReference type="NCBI Taxonomy" id="1817883"/>
    <lineage>
        <taxon>Bacteria</taxon>
        <taxon>Candidatus Schekmaniibacteriota</taxon>
    </lineage>
</organism>
<dbReference type="GO" id="GO:0005829">
    <property type="term" value="C:cytosol"/>
    <property type="evidence" value="ECO:0007669"/>
    <property type="project" value="TreeGrafter"/>
</dbReference>
<dbReference type="EMBL" id="MGDI01000017">
    <property type="protein sequence ID" value="OGL54061.1"/>
    <property type="molecule type" value="Genomic_DNA"/>
</dbReference>
<keyword evidence="2" id="KW-0808">Transferase</keyword>
<proteinExistence type="predicted"/>
<dbReference type="Proteomes" id="UP000178082">
    <property type="component" value="Unassembled WGS sequence"/>
</dbReference>
<dbReference type="GO" id="GO:0002949">
    <property type="term" value="P:tRNA threonylcarbamoyladenosine modification"/>
    <property type="evidence" value="ECO:0007669"/>
    <property type="project" value="InterPro"/>
</dbReference>
<feature type="domain" description="Gcp-like" evidence="1">
    <location>
        <begin position="33"/>
        <end position="224"/>
    </location>
</feature>
<dbReference type="NCBIfam" id="TIGR03725">
    <property type="entry name" value="T6A_YeaZ"/>
    <property type="match status" value="1"/>
</dbReference>
<accession>A0A1F7SJW7</accession>
<name>A0A1F7SJW7_9BACT</name>
<dbReference type="CDD" id="cd24032">
    <property type="entry name" value="ASKHA_NBD_TsaB"/>
    <property type="match status" value="1"/>
</dbReference>
<gene>
    <name evidence="2" type="ORF">A3G31_04350</name>
</gene>
<dbReference type="InterPro" id="IPR000905">
    <property type="entry name" value="Gcp-like_dom"/>
</dbReference>
<dbReference type="PANTHER" id="PTHR11735">
    <property type="entry name" value="TRNA N6-ADENOSINE THREONYLCARBAMOYLTRANSFERASE"/>
    <property type="match status" value="1"/>
</dbReference>
<dbReference type="Gene3D" id="3.30.420.40">
    <property type="match status" value="2"/>
</dbReference>